<dbReference type="RefSeq" id="WP_147578636.1">
    <property type="nucleotide sequence ID" value="NZ_CABKVV010000014.1"/>
</dbReference>
<comment type="caution">
    <text evidence="3">The sequence shown here is derived from an EMBL/GenBank/DDBJ whole genome shotgun (WGS) entry which is preliminary data.</text>
</comment>
<gene>
    <name evidence="3" type="ORF">NE695_02060</name>
</gene>
<keyword evidence="4" id="KW-1185">Reference proteome</keyword>
<evidence type="ECO:0000313" key="3">
    <source>
        <dbReference type="EMBL" id="MCQ4838696.1"/>
    </source>
</evidence>
<dbReference type="PROSITE" id="PS51257">
    <property type="entry name" value="PROKAR_LIPOPROTEIN"/>
    <property type="match status" value="1"/>
</dbReference>
<feature type="signal peptide" evidence="2">
    <location>
        <begin position="1"/>
        <end position="18"/>
    </location>
</feature>
<organism evidence="3 4">
    <name type="scientific">Neglectibacter timonensis</name>
    <dbReference type="NCBI Taxonomy" id="1776382"/>
    <lineage>
        <taxon>Bacteria</taxon>
        <taxon>Bacillati</taxon>
        <taxon>Bacillota</taxon>
        <taxon>Clostridia</taxon>
        <taxon>Eubacteriales</taxon>
        <taxon>Oscillospiraceae</taxon>
        <taxon>Neglectibacter</taxon>
    </lineage>
</organism>
<evidence type="ECO:0000256" key="1">
    <source>
        <dbReference type="SAM" id="MobiDB-lite"/>
    </source>
</evidence>
<feature type="region of interest" description="Disordered" evidence="1">
    <location>
        <begin position="24"/>
        <end position="68"/>
    </location>
</feature>
<dbReference type="EMBL" id="JANFZH010000003">
    <property type="protein sequence ID" value="MCQ4838696.1"/>
    <property type="molecule type" value="Genomic_DNA"/>
</dbReference>
<accession>A0ABT1RVM6</accession>
<protein>
    <submittedName>
        <fullName evidence="3">Uncharacterized protein</fullName>
    </submittedName>
</protein>
<name>A0ABT1RVM6_9FIRM</name>
<dbReference type="GeneID" id="90533867"/>
<evidence type="ECO:0000256" key="2">
    <source>
        <dbReference type="SAM" id="SignalP"/>
    </source>
</evidence>
<keyword evidence="2" id="KW-0732">Signal</keyword>
<feature type="chain" id="PRO_5046939715" evidence="2">
    <location>
        <begin position="19"/>
        <end position="355"/>
    </location>
</feature>
<reference evidence="3 4" key="1">
    <citation type="submission" date="2022-06" db="EMBL/GenBank/DDBJ databases">
        <title>Isolation of gut microbiota from human fecal samples.</title>
        <authorList>
            <person name="Pamer E.G."/>
            <person name="Barat B."/>
            <person name="Waligurski E."/>
            <person name="Medina S."/>
            <person name="Paddock L."/>
            <person name="Mostad J."/>
        </authorList>
    </citation>
    <scope>NUCLEOTIDE SEQUENCE [LARGE SCALE GENOMIC DNA]</scope>
    <source>
        <strain evidence="3 4">DFI.9.73</strain>
    </source>
</reference>
<feature type="compositionally biased region" description="Polar residues" evidence="1">
    <location>
        <begin position="48"/>
        <end position="67"/>
    </location>
</feature>
<dbReference type="Proteomes" id="UP001524473">
    <property type="component" value="Unassembled WGS sequence"/>
</dbReference>
<sequence>MKRILSLVLCLLAAGIFASCSTKVSSDGVSESGRSSDGGRTGGVSETLRPQSSSQLETRADSENSGLPESKIPLLLPIEAKEGKPRYEVCRWNMESGRLEKQNTVVESLEPEGLQIFWNGRDYLVSNPPVRCEDETLEVKGTAFGSACYQGGILRYTDGFENSIWGDRTKLTLTTDGADAVLDLSGMTTPDGKYRPEELLLSGFLLEEETLYVLFCPDMMLEENLQLYLVEMNLEDRSITRVTAIDAPENCSPADPPIANNVFAKAEEGFFVFGSDSVVRVDPHGGTVSTVFSPSSFEEGTAPHFYIKKIGTYQDFLLVEGEDADWNYYLFAVKDGKVAGTLETGEQSFHMPNLV</sequence>
<evidence type="ECO:0000313" key="4">
    <source>
        <dbReference type="Proteomes" id="UP001524473"/>
    </source>
</evidence>
<feature type="compositionally biased region" description="Low complexity" evidence="1">
    <location>
        <begin position="25"/>
        <end position="35"/>
    </location>
</feature>
<proteinExistence type="predicted"/>